<keyword evidence="3" id="KW-0175">Coiled coil</keyword>
<sequence length="128" mass="14613">AENKALLEKEMASIETKAKRSIRKITRAQIQAHMQAEIEKLYKVIENLKTGSRIVNADPLVENVNRLMSDTYVATTVDQAIAILNLDRDKVGRHPERLVEAAYKAFEAENLPRIKAENPSMRRTQRID</sequence>
<comment type="subcellular location">
    <subcellularLocation>
        <location evidence="1">Midbody</location>
    </subcellularLocation>
</comment>
<dbReference type="Proteomes" id="UP001151699">
    <property type="component" value="Unassembled WGS sequence"/>
</dbReference>
<evidence type="ECO:0000256" key="1">
    <source>
        <dbReference type="ARBA" id="ARBA00004214"/>
    </source>
</evidence>
<proteinExistence type="inferred from homology"/>
<name>A0A9Q0MM10_9DIPT</name>
<feature type="domain" description="Coiled-coil" evidence="4">
    <location>
        <begin position="63"/>
        <end position="126"/>
    </location>
</feature>
<dbReference type="EMBL" id="WJQU01003576">
    <property type="protein sequence ID" value="KAJ6623770.1"/>
    <property type="molecule type" value="Genomic_DNA"/>
</dbReference>
<dbReference type="InterPro" id="IPR010422">
    <property type="entry name" value="Ccdc124/Oxs1"/>
</dbReference>
<dbReference type="AlphaFoldDB" id="A0A9Q0MM10"/>
<dbReference type="GO" id="GO:0003713">
    <property type="term" value="F:transcription coactivator activity"/>
    <property type="evidence" value="ECO:0007669"/>
    <property type="project" value="TreeGrafter"/>
</dbReference>
<dbReference type="PANTHER" id="PTHR21680">
    <property type="entry name" value="COILED-COIL DOMAIN-CONTAINING PROTEIN 124"/>
    <property type="match status" value="1"/>
</dbReference>
<reference evidence="5" key="1">
    <citation type="submission" date="2022-07" db="EMBL/GenBank/DDBJ databases">
        <authorList>
            <person name="Trinca V."/>
            <person name="Uliana J.V.C."/>
            <person name="Torres T.T."/>
            <person name="Ward R.J."/>
            <person name="Monesi N."/>
        </authorList>
    </citation>
    <scope>NUCLEOTIDE SEQUENCE</scope>
    <source>
        <strain evidence="5">HSMRA1968</strain>
        <tissue evidence="5">Whole embryos</tissue>
    </source>
</reference>
<feature type="non-terminal residue" evidence="5">
    <location>
        <position position="1"/>
    </location>
</feature>
<dbReference type="GO" id="GO:0006366">
    <property type="term" value="P:transcription by RNA polymerase II"/>
    <property type="evidence" value="ECO:0007669"/>
    <property type="project" value="TreeGrafter"/>
</dbReference>
<comment type="similarity">
    <text evidence="2">Belongs to the CCDC124 family.</text>
</comment>
<keyword evidence="6" id="KW-1185">Reference proteome</keyword>
<evidence type="ECO:0000259" key="4">
    <source>
        <dbReference type="Pfam" id="PF06244"/>
    </source>
</evidence>
<dbReference type="GO" id="GO:0030496">
    <property type="term" value="C:midbody"/>
    <property type="evidence" value="ECO:0007669"/>
    <property type="project" value="UniProtKB-SubCell"/>
</dbReference>
<dbReference type="PANTHER" id="PTHR21680:SF0">
    <property type="entry name" value="COILED-COIL DOMAIN-CONTAINING PROTEIN 124"/>
    <property type="match status" value="1"/>
</dbReference>
<dbReference type="GO" id="GO:0005634">
    <property type="term" value="C:nucleus"/>
    <property type="evidence" value="ECO:0007669"/>
    <property type="project" value="TreeGrafter"/>
</dbReference>
<feature type="non-terminal residue" evidence="5">
    <location>
        <position position="128"/>
    </location>
</feature>
<gene>
    <name evidence="5" type="primary">ccdc124_2</name>
    <name evidence="5" type="ORF">Bhyg_17893</name>
</gene>
<evidence type="ECO:0000256" key="2">
    <source>
        <dbReference type="ARBA" id="ARBA00008296"/>
    </source>
</evidence>
<protein>
    <submittedName>
        <fullName evidence="5">Coiled-coil domain-containing protein 124</fullName>
    </submittedName>
</protein>
<organism evidence="5 6">
    <name type="scientific">Pseudolycoriella hygida</name>
    <dbReference type="NCBI Taxonomy" id="35572"/>
    <lineage>
        <taxon>Eukaryota</taxon>
        <taxon>Metazoa</taxon>
        <taxon>Ecdysozoa</taxon>
        <taxon>Arthropoda</taxon>
        <taxon>Hexapoda</taxon>
        <taxon>Insecta</taxon>
        <taxon>Pterygota</taxon>
        <taxon>Neoptera</taxon>
        <taxon>Endopterygota</taxon>
        <taxon>Diptera</taxon>
        <taxon>Nematocera</taxon>
        <taxon>Sciaroidea</taxon>
        <taxon>Sciaridae</taxon>
        <taxon>Pseudolycoriella</taxon>
    </lineage>
</organism>
<evidence type="ECO:0000256" key="3">
    <source>
        <dbReference type="ARBA" id="ARBA00023054"/>
    </source>
</evidence>
<dbReference type="InterPro" id="IPR054414">
    <property type="entry name" value="Ccdc124/Oxs1_C"/>
</dbReference>
<dbReference type="OrthoDB" id="76412at2759"/>
<evidence type="ECO:0000313" key="6">
    <source>
        <dbReference type="Proteomes" id="UP001151699"/>
    </source>
</evidence>
<evidence type="ECO:0000313" key="5">
    <source>
        <dbReference type="EMBL" id="KAJ6623770.1"/>
    </source>
</evidence>
<accession>A0A9Q0MM10</accession>
<comment type="caution">
    <text evidence="5">The sequence shown here is derived from an EMBL/GenBank/DDBJ whole genome shotgun (WGS) entry which is preliminary data.</text>
</comment>
<dbReference type="Pfam" id="PF06244">
    <property type="entry name" value="Ccdc124"/>
    <property type="match status" value="1"/>
</dbReference>